<gene>
    <name evidence="5" type="ordered locus">Huta_0219</name>
</gene>
<dbReference type="RefSeq" id="WP_012795284.1">
    <property type="nucleotide sequence ID" value="NC_013158.1"/>
</dbReference>
<dbReference type="InterPro" id="IPR029058">
    <property type="entry name" value="AB_hydrolase_fold"/>
</dbReference>
<dbReference type="AlphaFoldDB" id="C7NPW0"/>
<keyword evidence="3" id="KW-0378">Hydrolase</keyword>
<keyword evidence="1" id="KW-0719">Serine esterase</keyword>
<dbReference type="InterPro" id="IPR054579">
    <property type="entry name" value="GCE-like_dom"/>
</dbReference>
<keyword evidence="2" id="KW-0732">Signal</keyword>
<evidence type="ECO:0000256" key="3">
    <source>
        <dbReference type="ARBA" id="ARBA00022801"/>
    </source>
</evidence>
<dbReference type="Gene3D" id="3.40.50.1820">
    <property type="entry name" value="alpha/beta hydrolase"/>
    <property type="match status" value="1"/>
</dbReference>
<dbReference type="GO" id="GO:0052689">
    <property type="term" value="F:carboxylic ester hydrolase activity"/>
    <property type="evidence" value="ECO:0007669"/>
    <property type="project" value="UniProtKB-KW"/>
</dbReference>
<dbReference type="KEGG" id="hut:Huta_0219"/>
<dbReference type="STRING" id="519442.Huta_0219"/>
<dbReference type="SUPFAM" id="SSF53474">
    <property type="entry name" value="alpha/beta-Hydrolases"/>
    <property type="match status" value="1"/>
</dbReference>
<evidence type="ECO:0000256" key="1">
    <source>
        <dbReference type="ARBA" id="ARBA00022487"/>
    </source>
</evidence>
<dbReference type="EMBL" id="CP001687">
    <property type="protein sequence ID" value="ACV10407.1"/>
    <property type="molecule type" value="Genomic_DNA"/>
</dbReference>
<organism evidence="5 6">
    <name type="scientific">Halorhabdus utahensis (strain DSM 12940 / JCM 11049 / AX-2)</name>
    <dbReference type="NCBI Taxonomy" id="519442"/>
    <lineage>
        <taxon>Archaea</taxon>
        <taxon>Methanobacteriati</taxon>
        <taxon>Methanobacteriota</taxon>
        <taxon>Stenosarchaea group</taxon>
        <taxon>Halobacteria</taxon>
        <taxon>Halobacteriales</taxon>
        <taxon>Haloarculaceae</taxon>
        <taxon>Halorhabdus</taxon>
    </lineage>
</organism>
<proteinExistence type="predicted"/>
<dbReference type="ESTHER" id="halud-c7npw0">
    <property type="family name" value="Glucuronoyl_esterase"/>
</dbReference>
<evidence type="ECO:0000313" key="6">
    <source>
        <dbReference type="Proteomes" id="UP000002071"/>
    </source>
</evidence>
<dbReference type="eggNOG" id="ENOG502N5QI">
    <property type="taxonomic scope" value="Archaea"/>
</dbReference>
<reference evidence="5 6" key="1">
    <citation type="journal article" date="2009" name="Stand. Genomic Sci.">
        <title>Complete genome sequence of Halorhabdus utahensis type strain (AX-2).</title>
        <authorList>
            <person name="Anderson I."/>
            <person name="Tindall B.J."/>
            <person name="Pomrenke H."/>
            <person name="Goker M."/>
            <person name="Lapidus A."/>
            <person name="Nolan M."/>
            <person name="Copeland A."/>
            <person name="Glavina Del Rio T."/>
            <person name="Chen F."/>
            <person name="Tice H."/>
            <person name="Cheng J.F."/>
            <person name="Lucas S."/>
            <person name="Chertkov O."/>
            <person name="Bruce D."/>
            <person name="Brettin T."/>
            <person name="Detter J.C."/>
            <person name="Han C."/>
            <person name="Goodwin L."/>
            <person name="Land M."/>
            <person name="Hauser L."/>
            <person name="Chang Y.J."/>
            <person name="Jeffries C.D."/>
            <person name="Pitluck S."/>
            <person name="Pati A."/>
            <person name="Mavromatis K."/>
            <person name="Ivanova N."/>
            <person name="Ovchinnikova G."/>
            <person name="Chen A."/>
            <person name="Palaniappan K."/>
            <person name="Chain P."/>
            <person name="Rohde M."/>
            <person name="Bristow J."/>
            <person name="Eisen J.A."/>
            <person name="Markowitz V."/>
            <person name="Hugenholtz P."/>
            <person name="Kyrpides N.C."/>
            <person name="Klenk H.P."/>
        </authorList>
    </citation>
    <scope>NUCLEOTIDE SEQUENCE [LARGE SCALE GENOMIC DNA]</scope>
    <source>
        <strain evidence="6">DSM 12940 / JCM 11049 / AX-2</strain>
    </source>
</reference>
<dbReference type="Pfam" id="PF22244">
    <property type="entry name" value="GCE_fung"/>
    <property type="match status" value="1"/>
</dbReference>
<dbReference type="GeneID" id="8382481"/>
<keyword evidence="6" id="KW-1185">Reference proteome</keyword>
<evidence type="ECO:0000313" key="5">
    <source>
        <dbReference type="EMBL" id="ACV10407.1"/>
    </source>
</evidence>
<dbReference type="HOGENOM" id="CLU_045118_0_0_2"/>
<evidence type="ECO:0000256" key="2">
    <source>
        <dbReference type="ARBA" id="ARBA00022729"/>
    </source>
</evidence>
<sequence>MDHTTSPAEYLAPSALPAQPALPDPLVTFGGGDVETVTDWKQHRRPEIRRAFEHYVYGYAPARPSIDIETKQTTTVLDGRATLTERTIHIAELPADAPSIDLAVFTPATRDTAPVFLGLNNTGNHGVIDDSAVTITDTAAESGLEDRGVASEYWCLEQLIDRGYGLATFHPADIDPDRDDPTDGIRQYYDDLPVPSVAHWGTIATWAWGLQRGVDALSEDRTVETDGIAVIGHSRLGKAALLAGALDERIDLVVPHQSGTGGVTPARDNDQETIAAITEAFPHWFNDVFPAFGGRPERLPVDQHLLVSLVAPRPLMDTEGARDYWTNPGRALDSVRAADPVYELHGETGIVNDGLRSGDDAITPETVGRLLQYRRETAHTLNRGYWDAILDFADIHLS</sequence>
<protein>
    <submittedName>
        <fullName evidence="5">Putative acetyl xylan esterase</fullName>
    </submittedName>
</protein>
<name>C7NPW0_HALUD</name>
<accession>C7NPW0</accession>
<feature type="domain" description="4-O-methyl-glucuronoyl methylesterase-like" evidence="4">
    <location>
        <begin position="160"/>
        <end position="346"/>
    </location>
</feature>
<evidence type="ECO:0000259" key="4">
    <source>
        <dbReference type="Pfam" id="PF22244"/>
    </source>
</evidence>
<dbReference type="Proteomes" id="UP000002071">
    <property type="component" value="Chromosome"/>
</dbReference>